<dbReference type="AlphaFoldDB" id="A0AAD7CLH5"/>
<evidence type="ECO:0000256" key="1">
    <source>
        <dbReference type="SAM" id="MobiDB-lite"/>
    </source>
</evidence>
<gene>
    <name evidence="2" type="ORF">B0H17DRAFT_1147577</name>
</gene>
<feature type="compositionally biased region" description="Basic and acidic residues" evidence="1">
    <location>
        <begin position="13"/>
        <end position="22"/>
    </location>
</feature>
<accession>A0AAD7CLH5</accession>
<feature type="region of interest" description="Disordered" evidence="1">
    <location>
        <begin position="1"/>
        <end position="35"/>
    </location>
</feature>
<reference evidence="2" key="1">
    <citation type="submission" date="2023-03" db="EMBL/GenBank/DDBJ databases">
        <title>Massive genome expansion in bonnet fungi (Mycena s.s.) driven by repeated elements and novel gene families across ecological guilds.</title>
        <authorList>
            <consortium name="Lawrence Berkeley National Laboratory"/>
            <person name="Harder C.B."/>
            <person name="Miyauchi S."/>
            <person name="Viragh M."/>
            <person name="Kuo A."/>
            <person name="Thoen E."/>
            <person name="Andreopoulos B."/>
            <person name="Lu D."/>
            <person name="Skrede I."/>
            <person name="Drula E."/>
            <person name="Henrissat B."/>
            <person name="Morin E."/>
            <person name="Kohler A."/>
            <person name="Barry K."/>
            <person name="LaButti K."/>
            <person name="Morin E."/>
            <person name="Salamov A."/>
            <person name="Lipzen A."/>
            <person name="Mereny Z."/>
            <person name="Hegedus B."/>
            <person name="Baldrian P."/>
            <person name="Stursova M."/>
            <person name="Weitz H."/>
            <person name="Taylor A."/>
            <person name="Grigoriev I.V."/>
            <person name="Nagy L.G."/>
            <person name="Martin F."/>
            <person name="Kauserud H."/>
        </authorList>
    </citation>
    <scope>NUCLEOTIDE SEQUENCE</scope>
    <source>
        <strain evidence="2">CBHHK067</strain>
    </source>
</reference>
<comment type="caution">
    <text evidence="2">The sequence shown here is derived from an EMBL/GenBank/DDBJ whole genome shotgun (WGS) entry which is preliminary data.</text>
</comment>
<protein>
    <submittedName>
        <fullName evidence="2">Uncharacterized protein</fullName>
    </submittedName>
</protein>
<dbReference type="Proteomes" id="UP001221757">
    <property type="component" value="Unassembled WGS sequence"/>
</dbReference>
<keyword evidence="3" id="KW-1185">Reference proteome</keyword>
<sequence>MTPRSPPTLALKRAREDEDFKDRRVHPRISDGTAPADCVPDRSFQFLGHRGDDKGEVAKPEVTGGEVAGDGAAAQVSYAMGSGRERLAGGTALGLGRERLLEEGAVSATTGASWSCGCDCAAASRRRIRRGSLKQAFESSLAVRQDDEMVPAGGYKIVFLWGGEIRARIKGWIANNAVAAFL</sequence>
<name>A0AAD7CLH5_MYCRO</name>
<evidence type="ECO:0000313" key="2">
    <source>
        <dbReference type="EMBL" id="KAJ7651857.1"/>
    </source>
</evidence>
<organism evidence="2 3">
    <name type="scientific">Mycena rosella</name>
    <name type="common">Pink bonnet</name>
    <name type="synonym">Agaricus rosellus</name>
    <dbReference type="NCBI Taxonomy" id="1033263"/>
    <lineage>
        <taxon>Eukaryota</taxon>
        <taxon>Fungi</taxon>
        <taxon>Dikarya</taxon>
        <taxon>Basidiomycota</taxon>
        <taxon>Agaricomycotina</taxon>
        <taxon>Agaricomycetes</taxon>
        <taxon>Agaricomycetidae</taxon>
        <taxon>Agaricales</taxon>
        <taxon>Marasmiineae</taxon>
        <taxon>Mycenaceae</taxon>
        <taxon>Mycena</taxon>
    </lineage>
</organism>
<dbReference type="EMBL" id="JARKIE010000356">
    <property type="protein sequence ID" value="KAJ7651857.1"/>
    <property type="molecule type" value="Genomic_DNA"/>
</dbReference>
<evidence type="ECO:0000313" key="3">
    <source>
        <dbReference type="Proteomes" id="UP001221757"/>
    </source>
</evidence>
<proteinExistence type="predicted"/>